<organism evidence="3 4">
    <name type="scientific">Cyberlindnera jadinii (strain ATCC 18201 / CBS 1600 / BCRC 20928 / JCM 3617 / NBRC 0987 / NRRL Y-1542)</name>
    <name type="common">Torula yeast</name>
    <name type="synonym">Candida utilis</name>
    <dbReference type="NCBI Taxonomy" id="983966"/>
    <lineage>
        <taxon>Eukaryota</taxon>
        <taxon>Fungi</taxon>
        <taxon>Dikarya</taxon>
        <taxon>Ascomycota</taxon>
        <taxon>Saccharomycotina</taxon>
        <taxon>Saccharomycetes</taxon>
        <taxon>Phaffomycetales</taxon>
        <taxon>Phaffomycetaceae</taxon>
        <taxon>Cyberlindnera</taxon>
    </lineage>
</organism>
<dbReference type="GO" id="GO:0005576">
    <property type="term" value="C:extracellular region"/>
    <property type="evidence" value="ECO:0007669"/>
    <property type="project" value="InterPro"/>
</dbReference>
<evidence type="ECO:0000259" key="2">
    <source>
        <dbReference type="SMART" id="SM00198"/>
    </source>
</evidence>
<dbReference type="Pfam" id="PF00188">
    <property type="entry name" value="CAP"/>
    <property type="match status" value="1"/>
</dbReference>
<feature type="domain" description="SCP" evidence="2">
    <location>
        <begin position="65"/>
        <end position="196"/>
    </location>
</feature>
<dbReference type="RefSeq" id="XP_020072241.1">
    <property type="nucleotide sequence ID" value="XM_020214289.1"/>
</dbReference>
<dbReference type="PANTHER" id="PTHR10334">
    <property type="entry name" value="CYSTEINE-RICH SECRETORY PROTEIN-RELATED"/>
    <property type="match status" value="1"/>
</dbReference>
<dbReference type="InterPro" id="IPR014044">
    <property type="entry name" value="CAP_dom"/>
</dbReference>
<dbReference type="Proteomes" id="UP000094389">
    <property type="component" value="Unassembled WGS sequence"/>
</dbReference>
<evidence type="ECO:0000313" key="4">
    <source>
        <dbReference type="Proteomes" id="UP000094389"/>
    </source>
</evidence>
<protein>
    <submittedName>
        <fullName evidence="3">PR-1-like protein</fullName>
    </submittedName>
</protein>
<dbReference type="EMBL" id="KV453926">
    <property type="protein sequence ID" value="ODV75202.1"/>
    <property type="molecule type" value="Genomic_DNA"/>
</dbReference>
<evidence type="ECO:0000313" key="3">
    <source>
        <dbReference type="EMBL" id="ODV75202.1"/>
    </source>
</evidence>
<dbReference type="SUPFAM" id="SSF55797">
    <property type="entry name" value="PR-1-like"/>
    <property type="match status" value="1"/>
</dbReference>
<dbReference type="PRINTS" id="PR00837">
    <property type="entry name" value="V5TPXLIKE"/>
</dbReference>
<name>A0A1E4S738_CYBJN</name>
<dbReference type="STRING" id="983966.A0A1E4S738"/>
<accession>A0A1E4S738</accession>
<proteinExistence type="predicted"/>
<dbReference type="InterPro" id="IPR001283">
    <property type="entry name" value="CRISP-related"/>
</dbReference>
<dbReference type="OrthoDB" id="337038at2759"/>
<dbReference type="InterPro" id="IPR018244">
    <property type="entry name" value="Allrgn_V5/Tpx1_CS"/>
</dbReference>
<sequence length="206" mass="23433">MRPLVLFTLIHQINCALLTIYETHIQTVTESVQEIAFETLTQWSTNYIETTTTHTSTIVTTTTMEALDAHALFRHNDKRQLHVNTSDLLWDESLAQEAQFFADGYNCNGTLIHSDAKSQYGENLALGYDTISAIDAWYNEIDLYDYDNPVFSSDTGHFTQLVWKSSTLLGCGYKYCDSYFGQYTVCRYAISGNWADQFVDNVLPLA</sequence>
<gene>
    <name evidence="3" type="ORF">CYBJADRAFT_165959</name>
</gene>
<keyword evidence="1" id="KW-0732">Signal</keyword>
<dbReference type="InterPro" id="IPR035940">
    <property type="entry name" value="CAP_sf"/>
</dbReference>
<reference evidence="3 4" key="1">
    <citation type="journal article" date="2016" name="Proc. Natl. Acad. Sci. U.S.A.">
        <title>Comparative genomics of biotechnologically important yeasts.</title>
        <authorList>
            <person name="Riley R."/>
            <person name="Haridas S."/>
            <person name="Wolfe K.H."/>
            <person name="Lopes M.R."/>
            <person name="Hittinger C.T."/>
            <person name="Goeker M."/>
            <person name="Salamov A.A."/>
            <person name="Wisecaver J.H."/>
            <person name="Long T.M."/>
            <person name="Calvey C.H."/>
            <person name="Aerts A.L."/>
            <person name="Barry K.W."/>
            <person name="Choi C."/>
            <person name="Clum A."/>
            <person name="Coughlan A.Y."/>
            <person name="Deshpande S."/>
            <person name="Douglass A.P."/>
            <person name="Hanson S.J."/>
            <person name="Klenk H.-P."/>
            <person name="LaButti K.M."/>
            <person name="Lapidus A."/>
            <person name="Lindquist E.A."/>
            <person name="Lipzen A.M."/>
            <person name="Meier-Kolthoff J.P."/>
            <person name="Ohm R.A."/>
            <person name="Otillar R.P."/>
            <person name="Pangilinan J.L."/>
            <person name="Peng Y."/>
            <person name="Rokas A."/>
            <person name="Rosa C.A."/>
            <person name="Scheuner C."/>
            <person name="Sibirny A.A."/>
            <person name="Slot J.C."/>
            <person name="Stielow J.B."/>
            <person name="Sun H."/>
            <person name="Kurtzman C.P."/>
            <person name="Blackwell M."/>
            <person name="Grigoriev I.V."/>
            <person name="Jeffries T.W."/>
        </authorList>
    </citation>
    <scope>NUCLEOTIDE SEQUENCE [LARGE SCALE GENOMIC DNA]</scope>
    <source>
        <strain evidence="4">ATCC 18201 / CBS 1600 / BCRC 20928 / JCM 3617 / NBRC 0987 / NRRL Y-1542</strain>
    </source>
</reference>
<evidence type="ECO:0000256" key="1">
    <source>
        <dbReference type="SAM" id="SignalP"/>
    </source>
</evidence>
<dbReference type="SMART" id="SM00198">
    <property type="entry name" value="SCP"/>
    <property type="match status" value="1"/>
</dbReference>
<dbReference type="PROSITE" id="PS01009">
    <property type="entry name" value="CRISP_1"/>
    <property type="match status" value="1"/>
</dbReference>
<feature type="chain" id="PRO_5013289201" evidence="1">
    <location>
        <begin position="16"/>
        <end position="206"/>
    </location>
</feature>
<dbReference type="OMA" id="NPGHYEQ"/>
<dbReference type="AlphaFoldDB" id="A0A1E4S738"/>
<dbReference type="Gene3D" id="3.40.33.10">
    <property type="entry name" value="CAP"/>
    <property type="match status" value="1"/>
</dbReference>
<keyword evidence="4" id="KW-1185">Reference proteome</keyword>
<feature type="signal peptide" evidence="1">
    <location>
        <begin position="1"/>
        <end position="15"/>
    </location>
</feature>
<dbReference type="GeneID" id="30988685"/>